<gene>
    <name evidence="2" type="ORF">HNR10_000135</name>
</gene>
<reference evidence="2 3" key="1">
    <citation type="submission" date="2020-07" db="EMBL/GenBank/DDBJ databases">
        <title>Sequencing the genomes of 1000 actinobacteria strains.</title>
        <authorList>
            <person name="Klenk H.-P."/>
        </authorList>
    </citation>
    <scope>NUCLEOTIDE SEQUENCE [LARGE SCALE GENOMIC DNA]</scope>
    <source>
        <strain evidence="2 3">DSM 44442</strain>
    </source>
</reference>
<name>A0A7Z0J8B6_9ACTN</name>
<dbReference type="PANTHER" id="PTHR42912">
    <property type="entry name" value="METHYLTRANSFERASE"/>
    <property type="match status" value="1"/>
</dbReference>
<dbReference type="RefSeq" id="WP_179819978.1">
    <property type="nucleotide sequence ID" value="NZ_JACCFS010000001.1"/>
</dbReference>
<proteinExistence type="predicted"/>
<accession>A0A7Z0J8B6</accession>
<dbReference type="GO" id="GO:0032259">
    <property type="term" value="P:methylation"/>
    <property type="evidence" value="ECO:0007669"/>
    <property type="project" value="UniProtKB-KW"/>
</dbReference>
<dbReference type="Proteomes" id="UP000572051">
    <property type="component" value="Unassembled WGS sequence"/>
</dbReference>
<dbReference type="InterPro" id="IPR050508">
    <property type="entry name" value="Methyltransf_Superfamily"/>
</dbReference>
<keyword evidence="2" id="KW-0808">Transferase</keyword>
<dbReference type="Pfam" id="PF13649">
    <property type="entry name" value="Methyltransf_25"/>
    <property type="match status" value="1"/>
</dbReference>
<evidence type="ECO:0000259" key="1">
    <source>
        <dbReference type="Pfam" id="PF13649"/>
    </source>
</evidence>
<dbReference type="AlphaFoldDB" id="A0A7Z0J8B6"/>
<dbReference type="InterPro" id="IPR029063">
    <property type="entry name" value="SAM-dependent_MTases_sf"/>
</dbReference>
<keyword evidence="3" id="KW-1185">Reference proteome</keyword>
<dbReference type="EMBL" id="JACCFS010000001">
    <property type="protein sequence ID" value="NYJ32254.1"/>
    <property type="molecule type" value="Genomic_DNA"/>
</dbReference>
<dbReference type="CDD" id="cd02440">
    <property type="entry name" value="AdoMet_MTases"/>
    <property type="match status" value="1"/>
</dbReference>
<dbReference type="SUPFAM" id="SSF53335">
    <property type="entry name" value="S-adenosyl-L-methionine-dependent methyltransferases"/>
    <property type="match status" value="1"/>
</dbReference>
<dbReference type="Gene3D" id="3.40.50.150">
    <property type="entry name" value="Vaccinia Virus protein VP39"/>
    <property type="match status" value="1"/>
</dbReference>
<sequence>MTPPDFLARARTFYDAFAADYTDRFRDALDAMPMDRAMLGVFAELVRASGTGPVADLGCGSGRVTAYLRDLGLPVFGVDLSPAMVEVARRDHPGLRFEVGSILDLDLSDGSVGGALAYYSIIHMPPDRLPEAFAEFHRVLAPGGHLMLAFQVGDEPLYLERPLGHEVSLDFQRLRPDDVAALLEAAGLSVRVRAVREPDPGESVPQAYLLARRT</sequence>
<evidence type="ECO:0000313" key="3">
    <source>
        <dbReference type="Proteomes" id="UP000572051"/>
    </source>
</evidence>
<protein>
    <submittedName>
        <fullName evidence="2">SAM-dependent methyltransferase</fullName>
    </submittedName>
</protein>
<organism evidence="2 3">
    <name type="scientific">Nocardiopsis aegyptia</name>
    <dbReference type="NCBI Taxonomy" id="220378"/>
    <lineage>
        <taxon>Bacteria</taxon>
        <taxon>Bacillati</taxon>
        <taxon>Actinomycetota</taxon>
        <taxon>Actinomycetes</taxon>
        <taxon>Streptosporangiales</taxon>
        <taxon>Nocardiopsidaceae</taxon>
        <taxon>Nocardiopsis</taxon>
    </lineage>
</organism>
<keyword evidence="2" id="KW-0489">Methyltransferase</keyword>
<feature type="domain" description="Methyltransferase" evidence="1">
    <location>
        <begin position="54"/>
        <end position="144"/>
    </location>
</feature>
<dbReference type="InterPro" id="IPR041698">
    <property type="entry name" value="Methyltransf_25"/>
</dbReference>
<evidence type="ECO:0000313" key="2">
    <source>
        <dbReference type="EMBL" id="NYJ32254.1"/>
    </source>
</evidence>
<dbReference type="PANTHER" id="PTHR42912:SF80">
    <property type="entry name" value="METHYLTRANSFERASE DOMAIN-CONTAINING PROTEIN"/>
    <property type="match status" value="1"/>
</dbReference>
<dbReference type="GO" id="GO:0008168">
    <property type="term" value="F:methyltransferase activity"/>
    <property type="evidence" value="ECO:0007669"/>
    <property type="project" value="UniProtKB-KW"/>
</dbReference>
<comment type="caution">
    <text evidence="2">The sequence shown here is derived from an EMBL/GenBank/DDBJ whole genome shotgun (WGS) entry which is preliminary data.</text>
</comment>